<organism evidence="13 14">
    <name type="scientific">Brassica napus</name>
    <name type="common">Rape</name>
    <dbReference type="NCBI Taxonomy" id="3708"/>
    <lineage>
        <taxon>Eukaryota</taxon>
        <taxon>Viridiplantae</taxon>
        <taxon>Streptophyta</taxon>
        <taxon>Embryophyta</taxon>
        <taxon>Tracheophyta</taxon>
        <taxon>Spermatophyta</taxon>
        <taxon>Magnoliopsida</taxon>
        <taxon>eudicotyledons</taxon>
        <taxon>Gunneridae</taxon>
        <taxon>Pentapetalae</taxon>
        <taxon>rosids</taxon>
        <taxon>malvids</taxon>
        <taxon>Brassicales</taxon>
        <taxon>Brassicaceae</taxon>
        <taxon>Brassiceae</taxon>
        <taxon>Brassica</taxon>
    </lineage>
</organism>
<feature type="domain" description="AAA+ ATPase" evidence="12">
    <location>
        <begin position="282"/>
        <end position="424"/>
    </location>
</feature>
<dbReference type="InterPro" id="IPR058922">
    <property type="entry name" value="WHD_DRP"/>
</dbReference>
<evidence type="ECO:0000256" key="3">
    <source>
        <dbReference type="ARBA" id="ARBA00022737"/>
    </source>
</evidence>
<dbReference type="Gene3D" id="6.10.280.40">
    <property type="match status" value="2"/>
</dbReference>
<keyword evidence="7" id="KW-0067">ATP-binding</keyword>
<keyword evidence="14" id="KW-1185">Reference proteome</keyword>
<dbReference type="Gene3D" id="1.10.10.10">
    <property type="entry name" value="Winged helix-like DNA-binding domain superfamily/Winged helix DNA-binding domain"/>
    <property type="match status" value="1"/>
</dbReference>
<name>A0ABQ7Y980_BRANA</name>
<dbReference type="Pfam" id="PF14363">
    <property type="entry name" value="AAA_assoc"/>
    <property type="match status" value="2"/>
</dbReference>
<evidence type="ECO:0000256" key="5">
    <source>
        <dbReference type="ARBA" id="ARBA00022801"/>
    </source>
</evidence>
<keyword evidence="6" id="KW-0611">Plant defense</keyword>
<reference evidence="13 14" key="1">
    <citation type="submission" date="2021-05" db="EMBL/GenBank/DDBJ databases">
        <title>Genome Assembly of Synthetic Allotetraploid Brassica napus Reveals Homoeologous Exchanges between Subgenomes.</title>
        <authorList>
            <person name="Davis J.T."/>
        </authorList>
    </citation>
    <scope>NUCLEOTIDE SEQUENCE [LARGE SCALE GENOMIC DNA]</scope>
    <source>
        <strain evidence="14">cv. Da-Ae</strain>
        <tissue evidence="13">Seedling</tissue>
    </source>
</reference>
<feature type="non-terminal residue" evidence="13">
    <location>
        <position position="1"/>
    </location>
</feature>
<comment type="similarity">
    <text evidence="2">Belongs to the AAA ATPase family. BCS1 subfamily.</text>
</comment>
<evidence type="ECO:0000256" key="8">
    <source>
        <dbReference type="ARBA" id="ARBA00022842"/>
    </source>
</evidence>
<dbReference type="Gene3D" id="1.20.5.4130">
    <property type="match status" value="1"/>
</dbReference>
<dbReference type="Gene3D" id="3.80.10.10">
    <property type="entry name" value="Ribonuclease Inhibitor"/>
    <property type="match status" value="2"/>
</dbReference>
<dbReference type="InterPro" id="IPR003960">
    <property type="entry name" value="ATPase_AAA_CS"/>
</dbReference>
<dbReference type="PROSITE" id="PS00674">
    <property type="entry name" value="AAA"/>
    <property type="match status" value="2"/>
</dbReference>
<evidence type="ECO:0000256" key="4">
    <source>
        <dbReference type="ARBA" id="ARBA00022741"/>
    </source>
</evidence>
<dbReference type="InterPro" id="IPR050747">
    <property type="entry name" value="Mitochondrial_chaperone_BCS1"/>
</dbReference>
<feature type="coiled-coil region" evidence="10">
    <location>
        <begin position="479"/>
        <end position="509"/>
    </location>
</feature>
<dbReference type="Pfam" id="PF23598">
    <property type="entry name" value="LRR_14"/>
    <property type="match status" value="1"/>
</dbReference>
<comment type="catalytic activity">
    <reaction evidence="9">
        <text>ATP + H2O = ADP + phosphate + H(+)</text>
        <dbReference type="Rhea" id="RHEA:13065"/>
        <dbReference type="ChEBI" id="CHEBI:15377"/>
        <dbReference type="ChEBI" id="CHEBI:15378"/>
        <dbReference type="ChEBI" id="CHEBI:30616"/>
        <dbReference type="ChEBI" id="CHEBI:43474"/>
        <dbReference type="ChEBI" id="CHEBI:456216"/>
    </reaction>
</comment>
<keyword evidence="8" id="KW-0460">Magnesium</keyword>
<dbReference type="InterPro" id="IPR025753">
    <property type="entry name" value="AAA_N_dom"/>
</dbReference>
<evidence type="ECO:0000256" key="9">
    <source>
        <dbReference type="ARBA" id="ARBA00049360"/>
    </source>
</evidence>
<evidence type="ECO:0000259" key="12">
    <source>
        <dbReference type="SMART" id="SM00382"/>
    </source>
</evidence>
<dbReference type="EMBL" id="JAGKQM010000018">
    <property type="protein sequence ID" value="KAH0864724.1"/>
    <property type="molecule type" value="Genomic_DNA"/>
</dbReference>
<dbReference type="SMART" id="SM00382">
    <property type="entry name" value="AAA"/>
    <property type="match status" value="2"/>
</dbReference>
<dbReference type="Pfam" id="PF23559">
    <property type="entry name" value="WHD_DRP"/>
    <property type="match status" value="1"/>
</dbReference>
<keyword evidence="10" id="KW-0175">Coiled coil</keyword>
<dbReference type="Gene3D" id="3.40.50.300">
    <property type="entry name" value="P-loop containing nucleotide triphosphate hydrolases"/>
    <property type="match status" value="3"/>
</dbReference>
<dbReference type="InterPro" id="IPR027417">
    <property type="entry name" value="P-loop_NTPase"/>
</dbReference>
<keyword evidence="4" id="KW-0547">Nucleotide-binding</keyword>
<dbReference type="Gene3D" id="1.10.8.430">
    <property type="entry name" value="Helical domain of apoptotic protease-activating factors"/>
    <property type="match status" value="1"/>
</dbReference>
<dbReference type="SUPFAM" id="SSF52058">
    <property type="entry name" value="L domain-like"/>
    <property type="match status" value="1"/>
</dbReference>
<dbReference type="InterPro" id="IPR038005">
    <property type="entry name" value="RX-like_CC"/>
</dbReference>
<dbReference type="Proteomes" id="UP000824890">
    <property type="component" value="Unassembled WGS sequence"/>
</dbReference>
<dbReference type="Pfam" id="PF18052">
    <property type="entry name" value="Rx_N"/>
    <property type="match status" value="1"/>
</dbReference>
<dbReference type="InterPro" id="IPR041118">
    <property type="entry name" value="Rx_N"/>
</dbReference>
<evidence type="ECO:0000313" key="14">
    <source>
        <dbReference type="Proteomes" id="UP000824890"/>
    </source>
</evidence>
<accession>A0ABQ7Y980</accession>
<dbReference type="Pfam" id="PF00004">
    <property type="entry name" value="AAA"/>
    <property type="match status" value="2"/>
</dbReference>
<dbReference type="InterPro" id="IPR003959">
    <property type="entry name" value="ATPase_AAA_core"/>
</dbReference>
<dbReference type="PANTHER" id="PTHR23070">
    <property type="entry name" value="BCS1 AAA-TYPE ATPASE"/>
    <property type="match status" value="1"/>
</dbReference>
<keyword evidence="3" id="KW-0677">Repeat</keyword>
<keyword evidence="5" id="KW-0378">Hydrolase</keyword>
<sequence length="1883" mass="214865">SPVPTNNKYEFWVLRTKTPQRPKPKKMSSSDSSSAESRLATAKTVLTTAASVAATAMLAKSLVQDYLPDEVHQYISFGFRIIFGYFSSQMTIVIEEFEGFVHNEVYEAAEAYLATKISPSNKRIKVSKHEKENNYNVTVERDEEVVDTFNGVKFRWVLHCRHVESKNFHNPRDLNSTLKSEVRSFELSFHKKFKDMALESYLPFMVKRAAVVKQEKKTLKIFTLDPDNMYGNYSEAWTSVILDHPSSFKTIAMDSDVKRNVIDDLDQFVKRRDFYKRVGKAWKRGYLLYGPPGTGKSSLIAAMANHLNFDVYDLELTAVSNNSELRRLLIATANRSILVVEDIDCSIELKDRSADEPPRESEESNDPRYKKVTLSGLLNFIDGLWSSCGDERIIIFTTNYKEKLDAALLRPGRMDMHIHMSYCTPSTFKVLASNYLEIKEHKLFSKIGEGIEATEVSPAEVAEQLMKNDTVDKVLEGLIEFLKVKKIQNEEEKAKKEDKELENKDKTIKGKDSEVKKNEVVDEQVTRNDRVDKVLEGLVELLKAKKIDDGQDEVKHEEASDINFSSETSHLATAKTALTAVASVAAAAMLARTVIQDYMPAEVHDFISCGIRKCFSYYGFQMTVVIEEFGGFENNQVFEAAEAYLASKISPSTRRIKVNKLEKQSNFSVTVERDEEVVDTFDGVKLSWVLVCRSVKKKDFRNPRDLNSTLKSEVRSYELRFNKKFKKMVLESYLPFVVEQAALIKQKTKTLKIFTLGSYSDWTSVTLDHPSTFQTLAMDPEEKKNLVEDLDCFVQRKSFYGRVGKAWKRGYLLYGPPGTGKSSLIAAIANHLNFDIYDLDLASVKSNAELRMLLMSTANRSVLVVEDIDCSIEFKDRTTDEPSDLLDKPVTLSGLLNFVDGLWSSCGNERIIVFTTNYRERLDPALLRPGRMDVHIHMSYCTPAGFKVLASNYLEVEDHKLFEEIEELIREIKVTPAEIAEQLMRNDSVDQILHGLIVFLRAKKFENDESRTKRQRSKHHELQILMVDAVVTVCLEKALNILEEKARVVSEYNKQLKDLQDELQYMQSFLKDAERRKRTNDVLRRLVSDLRELVYEAEDILVDCQLADGNEAEDDNNNNEQRPSNAWLSRLYPARVSLQYKKSKRLKEINEKITSIKTKVEPYFKFRTPSNVGRDNGTDRWSSPVYDHTQVVGLEGDKRKIKEWLFNSKDSELLMMAFVGMGGLGKTTIAQEVFNDKEIENCFERRIWVSVSQTFTEEQIMRSILRNLGDASVGDDLGTLLRKIQQYLMGKRYLIVMDDVWDKNLSWWDKIHQGLPRGQGGSVIVTTRSESVAVKVQARDKTHRPELLSADNSWLLFCKVAFAANNGVCERSELEDVGKEIVTKCKGLPLTIKAVGGLLLCKDHVYHEWKRISEYFQDELRGNTSETDNVMSSLQLSYDELPSHLKSCFLTLSLYPEDCVIPKQQLVHGWIGEGFVMLRNGRSATESGEDCFSGLTNRCLVEVVDKTYSGTIVTCKIHDMVRDLVIDIAKNDSFSNSEGLNCRHIGISGNFEEKQVRVNHRLRGLVSTTKTGEVNKLNSELAKKFTDCKYLRVLDISKSIFDAPLSDILDEIASLKHLACLSMSNTHPLIQLPRSMEDLQNLQILDASYCQNLKQLQPCIVLFKKLLVLDMTNCGSLEYFPKGIGSLGNLEVLLGFKPSMSSNGCKLSEVRNLTNLRKLGLSLTRGDQIEEDELDSLVNLSKLMLLSINCYDSYGDDLITKIDALTPPHQLHELSLEFYPGKLSPSWLSPKRLPMLRYMSICSGNLTKMHQRFWETETNTHWRIEALMFHSLSELDMDWEELQLSMPYLRTVHANWCPELETFPIEDVGFRGGVWTKTPTHRT</sequence>
<comment type="caution">
    <text evidence="13">The sequence shown here is derived from an EMBL/GenBank/DDBJ whole genome shotgun (WGS) entry which is preliminary data.</text>
</comment>
<gene>
    <name evidence="13" type="ORF">HID58_081935</name>
</gene>
<evidence type="ECO:0000256" key="1">
    <source>
        <dbReference type="ARBA" id="ARBA00001946"/>
    </source>
</evidence>
<feature type="coiled-coil region" evidence="10">
    <location>
        <begin position="1035"/>
        <end position="1076"/>
    </location>
</feature>
<dbReference type="InterPro" id="IPR055414">
    <property type="entry name" value="LRR_R13L4/SHOC2-like"/>
</dbReference>
<dbReference type="CDD" id="cd19510">
    <property type="entry name" value="RecA-like_BCS1"/>
    <property type="match status" value="2"/>
</dbReference>
<dbReference type="PRINTS" id="PR00364">
    <property type="entry name" value="DISEASERSIST"/>
</dbReference>
<proteinExistence type="inferred from homology"/>
<dbReference type="InterPro" id="IPR042197">
    <property type="entry name" value="Apaf_helical"/>
</dbReference>
<dbReference type="CDD" id="cd14798">
    <property type="entry name" value="RX-CC_like"/>
    <property type="match status" value="1"/>
</dbReference>
<evidence type="ECO:0000256" key="10">
    <source>
        <dbReference type="SAM" id="Coils"/>
    </source>
</evidence>
<evidence type="ECO:0000256" key="11">
    <source>
        <dbReference type="SAM" id="MobiDB-lite"/>
    </source>
</evidence>
<dbReference type="Pfam" id="PF00931">
    <property type="entry name" value="NB-ARC"/>
    <property type="match status" value="1"/>
</dbReference>
<dbReference type="SUPFAM" id="SSF52540">
    <property type="entry name" value="P-loop containing nucleoside triphosphate hydrolases"/>
    <property type="match status" value="3"/>
</dbReference>
<feature type="region of interest" description="Disordered" evidence="11">
    <location>
        <begin position="15"/>
        <end position="35"/>
    </location>
</feature>
<dbReference type="InterPro" id="IPR032675">
    <property type="entry name" value="LRR_dom_sf"/>
</dbReference>
<evidence type="ECO:0000313" key="13">
    <source>
        <dbReference type="EMBL" id="KAH0864724.1"/>
    </source>
</evidence>
<dbReference type="InterPro" id="IPR003593">
    <property type="entry name" value="AAA+_ATPase"/>
</dbReference>
<comment type="cofactor">
    <cofactor evidence="1">
        <name>Mg(2+)</name>
        <dbReference type="ChEBI" id="CHEBI:18420"/>
    </cofactor>
</comment>
<evidence type="ECO:0000256" key="6">
    <source>
        <dbReference type="ARBA" id="ARBA00022821"/>
    </source>
</evidence>
<evidence type="ECO:0000256" key="7">
    <source>
        <dbReference type="ARBA" id="ARBA00022840"/>
    </source>
</evidence>
<dbReference type="InterPro" id="IPR036388">
    <property type="entry name" value="WH-like_DNA-bd_sf"/>
</dbReference>
<dbReference type="Pfam" id="PF25568">
    <property type="entry name" value="AAA_lid_At3g28540"/>
    <property type="match status" value="2"/>
</dbReference>
<dbReference type="InterPro" id="IPR002182">
    <property type="entry name" value="NB-ARC"/>
</dbReference>
<protein>
    <recommendedName>
        <fullName evidence="12">AAA+ ATPase domain-containing protein</fullName>
    </recommendedName>
</protein>
<dbReference type="InterPro" id="IPR058017">
    <property type="entry name" value="At3g28540-like_C"/>
</dbReference>
<feature type="domain" description="AAA+ ATPase" evidence="12">
    <location>
        <begin position="807"/>
        <end position="942"/>
    </location>
</feature>
<evidence type="ECO:0000256" key="2">
    <source>
        <dbReference type="ARBA" id="ARBA00007448"/>
    </source>
</evidence>